<organism evidence="2 3">
    <name type="scientific">Pristionchus entomophagus</name>
    <dbReference type="NCBI Taxonomy" id="358040"/>
    <lineage>
        <taxon>Eukaryota</taxon>
        <taxon>Metazoa</taxon>
        <taxon>Ecdysozoa</taxon>
        <taxon>Nematoda</taxon>
        <taxon>Chromadorea</taxon>
        <taxon>Rhabditida</taxon>
        <taxon>Rhabditina</taxon>
        <taxon>Diplogasteromorpha</taxon>
        <taxon>Diplogasteroidea</taxon>
        <taxon>Neodiplogasteridae</taxon>
        <taxon>Pristionchus</taxon>
    </lineage>
</organism>
<evidence type="ECO:0000256" key="1">
    <source>
        <dbReference type="SAM" id="SignalP"/>
    </source>
</evidence>
<protein>
    <recommendedName>
        <fullName evidence="4">Secreted protein</fullName>
    </recommendedName>
</protein>
<keyword evidence="1" id="KW-0732">Signal</keyword>
<feature type="signal peptide" evidence="1">
    <location>
        <begin position="1"/>
        <end position="24"/>
    </location>
</feature>
<evidence type="ECO:0000313" key="3">
    <source>
        <dbReference type="Proteomes" id="UP001432027"/>
    </source>
</evidence>
<feature type="non-terminal residue" evidence="2">
    <location>
        <position position="60"/>
    </location>
</feature>
<accession>A0AAV5T6W1</accession>
<feature type="chain" id="PRO_5043797934" description="Secreted protein" evidence="1">
    <location>
        <begin position="25"/>
        <end position="60"/>
    </location>
</feature>
<comment type="caution">
    <text evidence="2">The sequence shown here is derived from an EMBL/GenBank/DDBJ whole genome shotgun (WGS) entry which is preliminary data.</text>
</comment>
<evidence type="ECO:0000313" key="2">
    <source>
        <dbReference type="EMBL" id="GMS91261.1"/>
    </source>
</evidence>
<name>A0AAV5T6W1_9BILA</name>
<dbReference type="Proteomes" id="UP001432027">
    <property type="component" value="Unassembled WGS sequence"/>
</dbReference>
<keyword evidence="3" id="KW-1185">Reference proteome</keyword>
<proteinExistence type="predicted"/>
<reference evidence="2" key="1">
    <citation type="submission" date="2023-10" db="EMBL/GenBank/DDBJ databases">
        <title>Genome assembly of Pristionchus species.</title>
        <authorList>
            <person name="Yoshida K."/>
            <person name="Sommer R.J."/>
        </authorList>
    </citation>
    <scope>NUCLEOTIDE SEQUENCE</scope>
    <source>
        <strain evidence="2">RS0144</strain>
    </source>
</reference>
<gene>
    <name evidence="2" type="ORF">PENTCL1PPCAC_13436</name>
</gene>
<evidence type="ECO:0008006" key="4">
    <source>
        <dbReference type="Google" id="ProtNLM"/>
    </source>
</evidence>
<dbReference type="EMBL" id="BTSX01000003">
    <property type="protein sequence ID" value="GMS91261.1"/>
    <property type="molecule type" value="Genomic_DNA"/>
</dbReference>
<sequence>MNAMRIGRFFSILVCLEFSSPCISIFIHVHHSDRVLLVLSGETRDSGDSSSQLNSRLHFL</sequence>
<dbReference type="AlphaFoldDB" id="A0AAV5T6W1"/>